<dbReference type="InterPro" id="IPR009081">
    <property type="entry name" value="PP-bd_ACP"/>
</dbReference>
<dbReference type="GO" id="GO:0005886">
    <property type="term" value="C:plasma membrane"/>
    <property type="evidence" value="ECO:0007669"/>
    <property type="project" value="TreeGrafter"/>
</dbReference>
<evidence type="ECO:0000313" key="11">
    <source>
        <dbReference type="EMBL" id="VFK78347.1"/>
    </source>
</evidence>
<dbReference type="SUPFAM" id="SSF55048">
    <property type="entry name" value="Probable ACP-binding domain of malonyl-CoA ACP transacylase"/>
    <property type="match status" value="1"/>
</dbReference>
<dbReference type="PROSITE" id="PS50075">
    <property type="entry name" value="CARRIER"/>
    <property type="match status" value="1"/>
</dbReference>
<evidence type="ECO:0000256" key="4">
    <source>
        <dbReference type="ARBA" id="ARBA00022553"/>
    </source>
</evidence>
<evidence type="ECO:0000256" key="5">
    <source>
        <dbReference type="ARBA" id="ARBA00022679"/>
    </source>
</evidence>
<dbReference type="CDD" id="cd00833">
    <property type="entry name" value="PKS"/>
    <property type="match status" value="1"/>
</dbReference>
<dbReference type="Gene3D" id="3.40.47.10">
    <property type="match status" value="1"/>
</dbReference>
<dbReference type="InterPro" id="IPR016036">
    <property type="entry name" value="Malonyl_transacylase_ACP-bd"/>
</dbReference>
<dbReference type="SUPFAM" id="SSF53901">
    <property type="entry name" value="Thiolase-like"/>
    <property type="match status" value="1"/>
</dbReference>
<dbReference type="InterPro" id="IPR020806">
    <property type="entry name" value="PKS_PP-bd"/>
</dbReference>
<dbReference type="SMART" id="SM00822">
    <property type="entry name" value="PKS_KR"/>
    <property type="match status" value="1"/>
</dbReference>
<feature type="domain" description="PKS/mFAS DH" evidence="10">
    <location>
        <begin position="973"/>
        <end position="1253"/>
    </location>
</feature>
<dbReference type="SUPFAM" id="SSF52151">
    <property type="entry name" value="FabD/lysophospholipase-like"/>
    <property type="match status" value="1"/>
</dbReference>
<dbReference type="Gene3D" id="3.10.129.110">
    <property type="entry name" value="Polyketide synthase dehydratase"/>
    <property type="match status" value="1"/>
</dbReference>
<dbReference type="GO" id="GO:0006633">
    <property type="term" value="P:fatty acid biosynthetic process"/>
    <property type="evidence" value="ECO:0007669"/>
    <property type="project" value="UniProtKB-UniPathway"/>
</dbReference>
<dbReference type="EMBL" id="CAADHB010000012">
    <property type="protein sequence ID" value="VFK78347.1"/>
    <property type="molecule type" value="Genomic_DNA"/>
</dbReference>
<sequence length="1908" mass="208019">MFFFGLFPRDTVQSHSGQWVKCLFVRFQSTPIQGRSQGFPRMSDLQNRIEKLSPLQRAAVALEQMQSKLDAVERARNEPIAIIGVGCRFPGADNPDAYWQLLHNGVDAMREVPPERWDVDSWFDPNMGVPGKSYMREAAFLSEVDRFDPRFFGISPREATDLDPQQRLLLEVTWEALENAGLAPGGLVGASMGAFIGCASTGEYASGVVYGDPKSITAYTFTGNSPSVLAGRLSYVLGTQGPTLTMDTACSSSLVALHLACRSLRVKECELAIAGGVNLILSPESMVIMSEMQALSPDGRCKTFDAAADGYGRGEGCGIIVLKRLSDAIADNDNILALIRGSAINHDGVSSGLTVPNEMAQERVIRQALDNANLTPADVSYIEAHGTGTPLGDPIEIGALDTVFTKDHSADFPLIVGSVKTNFGHLEGAAGIAGLIKIVLGLQHEEIPPHLHFRAPNPFTDWEKLPFQVPIKGIPWPHNEKPRVAGVSSFGASGTNAHVVLEEAPIVGKESTGEAERPCHLLTLSAKSDAALQDLMRAYGTHLQSHPDLSLANACFTANVGRTHFNHRLAVVADSPIDAEEQLRAGNYTTGKIPHGKPKIAFLFTGQGSQYAYMGQQLYKTQPVFRETIDRCDALLRPDLEIPLLELLYPESEASGAVRLNETKYTQPALFSLEVALAGLWQSWGVMPDAVMGHSVGEYVAACVAGVFSLEDGLKLIAARGRLMQTLCERGDMLALPVDERKAMEIIAPFAPRENDPGISIAAINGPSSVVVSGTHQAMGSLLASLADSGIKAKSLSVSHAFHSQMMGPMLDEFGKIAQSVIYARPLIPLCSNVTGKIITDEVTGPDYWVRHIREPVRFAAGMETLREEGFDAFLEIGPKPALLGMARQCLPDDVAGTWLPSLRQDQEDWRQLLQTLGEWYVRGGAVDWAGFDQDYPRHKVVLPTYPFQRQRYWFEKAAIEASKRAALGSSIHPLLGRRLDLADADDRIRFEAQIDLWSVPYLIDHRVFDTVVVPGTAYLEMGLAAGRAVSDQPFRIEEVTVEQALVLSEEGSTTVQVVLSPEEAGYRFRIFSLGAESHWILHSGGRLLFDEVKEPPAAIDLTRLQAECPAELSIADHYLACQEHGLNYGPAFQGVRQLFRGEGLGLGRIELSESFAYQANDHHLHPALLDAAFQTIMATLPESSGGETYLPTGVRELHVYGDAGTRIWGLARIVEVNERIILADISLFDDAGAPIAQVNGYTIAYVNPETLQHHFQKRPNDLYEIVWQKRPLELTNDAAKPMGDEGPGYWLIFADRGDAREGDAGEGGLGRDLAKRLGESGDARALVYAGAAYENKGNDVWIVDPTEPGDFGRLLSDVLAEGSLPLKGIVHLWGLDTPSIDLTTEILEQTQRLTYGSVLHLLRAQIEQEKSAKLWLVTRNAVKVGQAGPENQPPLAIAQASAWGLGKSIGLEYPNLWGGLIDNPEVADLLAEIRIDDKEDQVAYRNGQRYVARVVESGINVAGKAPFSAGDSYLITGGLGALGSRFGRWMVIERGVRYLVLTGRRAPSEEAGGMIREMEEAGAKVLVVSADVSKEADAARLFEEIDAGMPPLKGIIHAAGVLDDGILAQQTFQRFERVSAPKIAATWNLHTLSRERDLDFFVCFSTIASLMGAAGQANYAAANAFMDAFVHFRHDLGLPVLGINWGAWADFGLAAEMAQQKRDRLLGFGINVIDMERGALRLDALMGQSKGIQVIVAPMDWSRFLQQFPVAPPLLSALTRDVAPTVGTVRIKSQLSEAPEEEHEAILIDYIRNGIANVLKTNPDELDVEQPLNTMGLDSLMAIELKNRIRMELDVDIPIATLMEDIGITGFARKIKVMVGEVKFTSTLSTDSASDSEEEILAKLESGELSDEEIDSLFNEHFSEKNV</sequence>
<dbReference type="SMART" id="SM00825">
    <property type="entry name" value="PKS_KS"/>
    <property type="match status" value="1"/>
</dbReference>
<dbReference type="UniPathway" id="UPA00094"/>
<dbReference type="Gene3D" id="3.40.50.720">
    <property type="entry name" value="NAD(P)-binding Rossmann-like Domain"/>
    <property type="match status" value="1"/>
</dbReference>
<feature type="region of interest" description="N-terminal hotdog fold" evidence="7">
    <location>
        <begin position="973"/>
        <end position="1095"/>
    </location>
</feature>
<dbReference type="GO" id="GO:0031177">
    <property type="term" value="F:phosphopantetheine binding"/>
    <property type="evidence" value="ECO:0007669"/>
    <property type="project" value="InterPro"/>
</dbReference>
<dbReference type="GO" id="GO:0071770">
    <property type="term" value="P:DIM/DIP cell wall layer assembly"/>
    <property type="evidence" value="ECO:0007669"/>
    <property type="project" value="TreeGrafter"/>
</dbReference>
<dbReference type="Pfam" id="PF08659">
    <property type="entry name" value="KR"/>
    <property type="match status" value="1"/>
</dbReference>
<dbReference type="Pfam" id="PF00698">
    <property type="entry name" value="Acyl_transf_1"/>
    <property type="match status" value="1"/>
</dbReference>
<dbReference type="InterPro" id="IPR036736">
    <property type="entry name" value="ACP-like_sf"/>
</dbReference>
<evidence type="ECO:0000256" key="7">
    <source>
        <dbReference type="PROSITE-ProRule" id="PRU01363"/>
    </source>
</evidence>
<evidence type="ECO:0000256" key="6">
    <source>
        <dbReference type="ARBA" id="ARBA00054155"/>
    </source>
</evidence>
<dbReference type="SMART" id="SM00823">
    <property type="entry name" value="PKS_PP"/>
    <property type="match status" value="1"/>
</dbReference>
<name>A0A451BJA4_9GAMM</name>
<dbReference type="InterPro" id="IPR020841">
    <property type="entry name" value="PKS_Beta-ketoAc_synthase_dom"/>
</dbReference>
<comment type="similarity">
    <text evidence="2">Belongs to the short-chain dehydrogenases/reductases (SDR) family.</text>
</comment>
<accession>A0A451BJA4</accession>
<dbReference type="InterPro" id="IPR014030">
    <property type="entry name" value="Ketoacyl_synth_N"/>
</dbReference>
<dbReference type="Pfam" id="PF02801">
    <property type="entry name" value="Ketoacyl-synt_C"/>
    <property type="match status" value="1"/>
</dbReference>
<dbReference type="Pfam" id="PF21089">
    <property type="entry name" value="PKS_DH_N"/>
    <property type="match status" value="1"/>
</dbReference>
<comment type="function">
    <text evidence="6">Involved in production of the polyketide antibiotic thailandamide.</text>
</comment>
<comment type="pathway">
    <text evidence="1">Lipid metabolism; fatty acid biosynthesis.</text>
</comment>
<dbReference type="InterPro" id="IPR050091">
    <property type="entry name" value="PKS_NRPS_Biosynth_Enz"/>
</dbReference>
<dbReference type="InterPro" id="IPR016035">
    <property type="entry name" value="Acyl_Trfase/lysoPLipase"/>
</dbReference>
<dbReference type="InterPro" id="IPR016039">
    <property type="entry name" value="Thiolase-like"/>
</dbReference>
<keyword evidence="5 11" id="KW-0808">Transferase</keyword>
<feature type="domain" description="Ketosynthase family 3 (KS3)" evidence="9">
    <location>
        <begin position="77"/>
        <end position="503"/>
    </location>
</feature>
<evidence type="ECO:0000259" key="9">
    <source>
        <dbReference type="PROSITE" id="PS52004"/>
    </source>
</evidence>
<dbReference type="InterPro" id="IPR057326">
    <property type="entry name" value="KR_dom"/>
</dbReference>
<dbReference type="Pfam" id="PF14765">
    <property type="entry name" value="PS-DH"/>
    <property type="match status" value="1"/>
</dbReference>
<keyword evidence="4" id="KW-0597">Phosphoprotein</keyword>
<dbReference type="FunFam" id="3.40.366.10:FF:000002">
    <property type="entry name" value="Probable polyketide synthase 2"/>
    <property type="match status" value="1"/>
</dbReference>
<organism evidence="11">
    <name type="scientific">Candidatus Kentrum sp. SD</name>
    <dbReference type="NCBI Taxonomy" id="2126332"/>
    <lineage>
        <taxon>Bacteria</taxon>
        <taxon>Pseudomonadati</taxon>
        <taxon>Pseudomonadota</taxon>
        <taxon>Gammaproteobacteria</taxon>
        <taxon>Candidatus Kentrum</taxon>
    </lineage>
</organism>
<dbReference type="InterPro" id="IPR014031">
    <property type="entry name" value="Ketoacyl_synth_C"/>
</dbReference>
<dbReference type="SUPFAM" id="SSF47336">
    <property type="entry name" value="ACP-like"/>
    <property type="match status" value="1"/>
</dbReference>
<dbReference type="GO" id="GO:0004312">
    <property type="term" value="F:fatty acid synthase activity"/>
    <property type="evidence" value="ECO:0007669"/>
    <property type="project" value="TreeGrafter"/>
</dbReference>
<keyword evidence="3" id="KW-0596">Phosphopantetheine</keyword>
<protein>
    <submittedName>
        <fullName evidence="11">Acyl transferase domain-containing protein</fullName>
    </submittedName>
</protein>
<dbReference type="PROSITE" id="PS00606">
    <property type="entry name" value="KS3_1"/>
    <property type="match status" value="1"/>
</dbReference>
<dbReference type="Gene3D" id="1.10.1200.10">
    <property type="entry name" value="ACP-like"/>
    <property type="match status" value="1"/>
</dbReference>
<dbReference type="SUPFAM" id="SSF51735">
    <property type="entry name" value="NAD(P)-binding Rossmann-fold domains"/>
    <property type="match status" value="2"/>
</dbReference>
<dbReference type="InterPro" id="IPR013968">
    <property type="entry name" value="PKS_KR"/>
</dbReference>
<dbReference type="SMART" id="SM00827">
    <property type="entry name" value="PKS_AT"/>
    <property type="match status" value="1"/>
</dbReference>
<evidence type="ECO:0000256" key="1">
    <source>
        <dbReference type="ARBA" id="ARBA00005194"/>
    </source>
</evidence>
<gene>
    <name evidence="11" type="ORF">BECKSD772D_GA0070982_101224</name>
</gene>
<dbReference type="GO" id="GO:0005737">
    <property type="term" value="C:cytoplasm"/>
    <property type="evidence" value="ECO:0007669"/>
    <property type="project" value="TreeGrafter"/>
</dbReference>
<evidence type="ECO:0000256" key="2">
    <source>
        <dbReference type="ARBA" id="ARBA00006484"/>
    </source>
</evidence>
<evidence type="ECO:0000256" key="3">
    <source>
        <dbReference type="ARBA" id="ARBA00022450"/>
    </source>
</evidence>
<evidence type="ECO:0000259" key="10">
    <source>
        <dbReference type="PROSITE" id="PS52019"/>
    </source>
</evidence>
<dbReference type="InterPro" id="IPR018201">
    <property type="entry name" value="Ketoacyl_synth_AS"/>
</dbReference>
<feature type="active site" description="Proton acceptor; for dehydratase activity" evidence="7">
    <location>
        <position position="1006"/>
    </location>
</feature>
<dbReference type="InterPro" id="IPR049552">
    <property type="entry name" value="PKS_DH_N"/>
</dbReference>
<feature type="domain" description="Carrier" evidence="8">
    <location>
        <begin position="1783"/>
        <end position="1860"/>
    </location>
</feature>
<dbReference type="InterPro" id="IPR049490">
    <property type="entry name" value="C883_1060-like_KR_N"/>
</dbReference>
<dbReference type="PANTHER" id="PTHR43775">
    <property type="entry name" value="FATTY ACID SYNTHASE"/>
    <property type="match status" value="1"/>
</dbReference>
<dbReference type="PROSITE" id="PS52004">
    <property type="entry name" value="KS3_2"/>
    <property type="match status" value="1"/>
</dbReference>
<dbReference type="InterPro" id="IPR042104">
    <property type="entry name" value="PKS_dehydratase_sf"/>
</dbReference>
<feature type="active site" description="Proton donor; for dehydratase activity" evidence="7">
    <location>
        <position position="1171"/>
    </location>
</feature>
<reference evidence="11" key="1">
    <citation type="submission" date="2019-02" db="EMBL/GenBank/DDBJ databases">
        <authorList>
            <person name="Gruber-Vodicka R. H."/>
            <person name="Seah K. B. B."/>
        </authorList>
    </citation>
    <scope>NUCLEOTIDE SEQUENCE</scope>
    <source>
        <strain evidence="11">BECK_S127</strain>
    </source>
</reference>
<dbReference type="Pfam" id="PF00109">
    <property type="entry name" value="ketoacyl-synt"/>
    <property type="match status" value="1"/>
</dbReference>
<dbReference type="InterPro" id="IPR020807">
    <property type="entry name" value="PKS_DH"/>
</dbReference>
<dbReference type="InterPro" id="IPR049551">
    <property type="entry name" value="PKS_DH_C"/>
</dbReference>
<dbReference type="InterPro" id="IPR001227">
    <property type="entry name" value="Ac_transferase_dom_sf"/>
</dbReference>
<dbReference type="Pfam" id="PF21394">
    <property type="entry name" value="Beta-ketacyl_N"/>
    <property type="match status" value="1"/>
</dbReference>
<dbReference type="InterPro" id="IPR049900">
    <property type="entry name" value="PKS_mFAS_DH"/>
</dbReference>
<dbReference type="Pfam" id="PF22621">
    <property type="entry name" value="CurL-like_PKS_C"/>
    <property type="match status" value="1"/>
</dbReference>
<dbReference type="Gene3D" id="3.40.366.10">
    <property type="entry name" value="Malonyl-Coenzyme A Acyl Carrier Protein, domain 2"/>
    <property type="match status" value="1"/>
</dbReference>
<dbReference type="Gene3D" id="3.30.70.3290">
    <property type="match status" value="1"/>
</dbReference>
<dbReference type="PROSITE" id="PS52019">
    <property type="entry name" value="PKS_MFAS_DH"/>
    <property type="match status" value="1"/>
</dbReference>
<dbReference type="InterPro" id="IPR036291">
    <property type="entry name" value="NAD(P)-bd_dom_sf"/>
</dbReference>
<evidence type="ECO:0000259" key="8">
    <source>
        <dbReference type="PROSITE" id="PS50075"/>
    </source>
</evidence>
<dbReference type="Pfam" id="PF00550">
    <property type="entry name" value="PP-binding"/>
    <property type="match status" value="1"/>
</dbReference>
<dbReference type="SMART" id="SM00826">
    <property type="entry name" value="PKS_DH"/>
    <property type="match status" value="1"/>
</dbReference>
<dbReference type="PANTHER" id="PTHR43775:SF37">
    <property type="entry name" value="SI:DKEY-61P9.11"/>
    <property type="match status" value="1"/>
</dbReference>
<proteinExistence type="inferred from homology"/>
<dbReference type="GO" id="GO:0004315">
    <property type="term" value="F:3-oxoacyl-[acyl-carrier-protein] synthase activity"/>
    <property type="evidence" value="ECO:0007669"/>
    <property type="project" value="InterPro"/>
</dbReference>
<dbReference type="FunFam" id="3.40.47.10:FF:000019">
    <property type="entry name" value="Polyketide synthase type I"/>
    <property type="match status" value="1"/>
</dbReference>
<dbReference type="CDD" id="cd08955">
    <property type="entry name" value="KR_2_FAS_SDR_x"/>
    <property type="match status" value="1"/>
</dbReference>
<dbReference type="InterPro" id="IPR014043">
    <property type="entry name" value="Acyl_transferase_dom"/>
</dbReference>
<feature type="region of interest" description="C-terminal hotdog fold" evidence="7">
    <location>
        <begin position="1110"/>
        <end position="1253"/>
    </location>
</feature>